<evidence type="ECO:0000313" key="1">
    <source>
        <dbReference type="EMBL" id="KAF2451752.1"/>
    </source>
</evidence>
<dbReference type="AlphaFoldDB" id="A0A9P4PWY1"/>
<protein>
    <submittedName>
        <fullName evidence="1">Uncharacterized protein</fullName>
    </submittedName>
</protein>
<dbReference type="Proteomes" id="UP000799764">
    <property type="component" value="Unassembled WGS sequence"/>
</dbReference>
<keyword evidence="2" id="KW-1185">Reference proteome</keyword>
<name>A0A9P4PWY1_9PLEO</name>
<accession>A0A9P4PWY1</accession>
<evidence type="ECO:0000313" key="2">
    <source>
        <dbReference type="Proteomes" id="UP000799764"/>
    </source>
</evidence>
<gene>
    <name evidence="1" type="ORF">P171DRAFT_493216</name>
</gene>
<dbReference type="EMBL" id="MU001492">
    <property type="protein sequence ID" value="KAF2451752.1"/>
    <property type="molecule type" value="Genomic_DNA"/>
</dbReference>
<proteinExistence type="predicted"/>
<sequence length="100" mass="9575">MVVHQISGVVGAVYALDVDVAGEGSDELVAEARAPEDADVAGCLGFAADYYGGGGARAAAGENRGDVGGGGRAVGCAAVGGGGCEGEKGEEGEVGFHCCL</sequence>
<reference evidence="1" key="1">
    <citation type="journal article" date="2020" name="Stud. Mycol.">
        <title>101 Dothideomycetes genomes: a test case for predicting lifestyles and emergence of pathogens.</title>
        <authorList>
            <person name="Haridas S."/>
            <person name="Albert R."/>
            <person name="Binder M."/>
            <person name="Bloem J."/>
            <person name="Labutti K."/>
            <person name="Salamov A."/>
            <person name="Andreopoulos B."/>
            <person name="Baker S."/>
            <person name="Barry K."/>
            <person name="Bills G."/>
            <person name="Bluhm B."/>
            <person name="Cannon C."/>
            <person name="Castanera R."/>
            <person name="Culley D."/>
            <person name="Daum C."/>
            <person name="Ezra D."/>
            <person name="Gonzalez J."/>
            <person name="Henrissat B."/>
            <person name="Kuo A."/>
            <person name="Liang C."/>
            <person name="Lipzen A."/>
            <person name="Lutzoni F."/>
            <person name="Magnuson J."/>
            <person name="Mondo S."/>
            <person name="Nolan M."/>
            <person name="Ohm R."/>
            <person name="Pangilinan J."/>
            <person name="Park H.-J."/>
            <person name="Ramirez L."/>
            <person name="Alfaro M."/>
            <person name="Sun H."/>
            <person name="Tritt A."/>
            <person name="Yoshinaga Y."/>
            <person name="Zwiers L.-H."/>
            <person name="Turgeon B."/>
            <person name="Goodwin S."/>
            <person name="Spatafora J."/>
            <person name="Crous P."/>
            <person name="Grigoriev I."/>
        </authorList>
    </citation>
    <scope>NUCLEOTIDE SEQUENCE</scope>
    <source>
        <strain evidence="1">CBS 690.94</strain>
    </source>
</reference>
<comment type="caution">
    <text evidence="1">The sequence shown here is derived from an EMBL/GenBank/DDBJ whole genome shotgun (WGS) entry which is preliminary data.</text>
</comment>
<organism evidence="1 2">
    <name type="scientific">Karstenula rhodostoma CBS 690.94</name>
    <dbReference type="NCBI Taxonomy" id="1392251"/>
    <lineage>
        <taxon>Eukaryota</taxon>
        <taxon>Fungi</taxon>
        <taxon>Dikarya</taxon>
        <taxon>Ascomycota</taxon>
        <taxon>Pezizomycotina</taxon>
        <taxon>Dothideomycetes</taxon>
        <taxon>Pleosporomycetidae</taxon>
        <taxon>Pleosporales</taxon>
        <taxon>Massarineae</taxon>
        <taxon>Didymosphaeriaceae</taxon>
        <taxon>Karstenula</taxon>
    </lineage>
</organism>